<proteinExistence type="predicted"/>
<sequence length="126" mass="14143">MKLIQLNDLSEFNVNPFLLLYNANYLTGNNDAKSVAKSLIYPRVLGTSINTSFGTQFQYFISNTLSGYVSAIQGLDIEFVDQIDSRRKYCQLKAGPNTINKDDVQTIINHFNGVRNLARTIDCQLG</sequence>
<gene>
    <name evidence="2" type="ORF">U473_12420</name>
</gene>
<name>A0A135L730_9BACI</name>
<accession>A0A135L730</accession>
<dbReference type="Pfam" id="PF14511">
    <property type="entry name" value="RE_EcoO109I"/>
    <property type="match status" value="1"/>
</dbReference>
<dbReference type="STRING" id="1413211.U473_12420"/>
<reference evidence="2 3" key="1">
    <citation type="submission" date="2016-02" db="EMBL/GenBank/DDBJ databases">
        <title>Draft Genome for Tepidibacillus decaturensis nov. sp. Strain Z9, an Anaerobic, Moderately Thermophilic and Heterotrophic Bacterium from Deep Subsurface of the Illinois Basin, USA.</title>
        <authorList>
            <person name="Dong Y."/>
            <person name="Chang J.Y."/>
            <person name="Sanford R."/>
            <person name="Fouke B.W."/>
        </authorList>
    </citation>
    <scope>NUCLEOTIDE SEQUENCE [LARGE SCALE GENOMIC DNA]</scope>
    <source>
        <strain evidence="2 3">Z9</strain>
    </source>
</reference>
<dbReference type="AlphaFoldDB" id="A0A135L730"/>
<dbReference type="EMBL" id="LSKU01000001">
    <property type="protein sequence ID" value="KXG44739.1"/>
    <property type="molecule type" value="Genomic_DNA"/>
</dbReference>
<dbReference type="InterPro" id="IPR032793">
    <property type="entry name" value="RE_EcoO109IR"/>
</dbReference>
<protein>
    <recommendedName>
        <fullName evidence="1">Type II restriction endonuclease EcoO109IR domain-containing protein</fullName>
    </recommendedName>
</protein>
<dbReference type="SUPFAM" id="SSF52980">
    <property type="entry name" value="Restriction endonuclease-like"/>
    <property type="match status" value="1"/>
</dbReference>
<dbReference type="Proteomes" id="UP000070352">
    <property type="component" value="Unassembled WGS sequence"/>
</dbReference>
<dbReference type="OrthoDB" id="449755at2"/>
<evidence type="ECO:0000313" key="3">
    <source>
        <dbReference type="Proteomes" id="UP000070352"/>
    </source>
</evidence>
<keyword evidence="3" id="KW-1185">Reference proteome</keyword>
<dbReference type="InterPro" id="IPR011335">
    <property type="entry name" value="Restrct_endonuc-II-like"/>
</dbReference>
<evidence type="ECO:0000259" key="1">
    <source>
        <dbReference type="Pfam" id="PF14511"/>
    </source>
</evidence>
<organism evidence="2 3">
    <name type="scientific">Tepidibacillus decaturensis</name>
    <dbReference type="NCBI Taxonomy" id="1413211"/>
    <lineage>
        <taxon>Bacteria</taxon>
        <taxon>Bacillati</taxon>
        <taxon>Bacillota</taxon>
        <taxon>Bacilli</taxon>
        <taxon>Bacillales</taxon>
        <taxon>Bacillaceae</taxon>
        <taxon>Tepidibacillus</taxon>
    </lineage>
</organism>
<evidence type="ECO:0000313" key="2">
    <source>
        <dbReference type="EMBL" id="KXG44739.1"/>
    </source>
</evidence>
<comment type="caution">
    <text evidence="2">The sequence shown here is derived from an EMBL/GenBank/DDBJ whole genome shotgun (WGS) entry which is preliminary data.</text>
</comment>
<feature type="domain" description="Type II restriction endonuclease EcoO109IR" evidence="1">
    <location>
        <begin position="21"/>
        <end position="120"/>
    </location>
</feature>